<dbReference type="Proteomes" id="UP001202328">
    <property type="component" value="Unassembled WGS sequence"/>
</dbReference>
<keyword evidence="7" id="KW-1133">Transmembrane helix</keyword>
<evidence type="ECO:0000256" key="1">
    <source>
        <dbReference type="ARBA" id="ARBA00004613"/>
    </source>
</evidence>
<evidence type="ECO:0000256" key="5">
    <source>
        <dbReference type="ARBA" id="ARBA00022729"/>
    </source>
</evidence>
<dbReference type="PANTHER" id="PTHR31232">
    <property type="match status" value="1"/>
</dbReference>
<proteinExistence type="inferred from homology"/>
<dbReference type="PANTHER" id="PTHR31232:SF18">
    <property type="entry name" value="S-PROTEIN HOMOLOG"/>
    <property type="match status" value="1"/>
</dbReference>
<protein>
    <recommendedName>
        <fullName evidence="6">S-protein homolog</fullName>
    </recommendedName>
</protein>
<organism evidence="8 9">
    <name type="scientific">Papaver atlanticum</name>
    <dbReference type="NCBI Taxonomy" id="357466"/>
    <lineage>
        <taxon>Eukaryota</taxon>
        <taxon>Viridiplantae</taxon>
        <taxon>Streptophyta</taxon>
        <taxon>Embryophyta</taxon>
        <taxon>Tracheophyta</taxon>
        <taxon>Spermatophyta</taxon>
        <taxon>Magnoliopsida</taxon>
        <taxon>Ranunculales</taxon>
        <taxon>Papaveraceae</taxon>
        <taxon>Papaveroideae</taxon>
        <taxon>Papaver</taxon>
    </lineage>
</organism>
<evidence type="ECO:0000256" key="6">
    <source>
        <dbReference type="RuleBase" id="RU367044"/>
    </source>
</evidence>
<comment type="similarity">
    <text evidence="2 6">Belongs to the plant self-incompatibility (S1) protein family.</text>
</comment>
<dbReference type="InterPro" id="IPR010264">
    <property type="entry name" value="Self-incomp_S1"/>
</dbReference>
<keyword evidence="3 6" id="KW-0713">Self-incompatibility</keyword>
<evidence type="ECO:0000313" key="8">
    <source>
        <dbReference type="EMBL" id="KAI3958325.1"/>
    </source>
</evidence>
<name>A0AAD4TI11_9MAGN</name>
<keyword evidence="7" id="KW-0472">Membrane</keyword>
<evidence type="ECO:0000256" key="4">
    <source>
        <dbReference type="ARBA" id="ARBA00022525"/>
    </source>
</evidence>
<comment type="subcellular location">
    <subcellularLocation>
        <location evidence="1 6">Secreted</location>
    </subcellularLocation>
</comment>
<keyword evidence="5" id="KW-0732">Signal</keyword>
<evidence type="ECO:0000256" key="3">
    <source>
        <dbReference type="ARBA" id="ARBA00022471"/>
    </source>
</evidence>
<comment type="caution">
    <text evidence="8">The sequence shown here is derived from an EMBL/GenBank/DDBJ whole genome shotgun (WGS) entry which is preliminary data.</text>
</comment>
<dbReference type="GO" id="GO:0005576">
    <property type="term" value="C:extracellular region"/>
    <property type="evidence" value="ECO:0007669"/>
    <property type="project" value="UniProtKB-SubCell"/>
</dbReference>
<gene>
    <name evidence="8" type="ORF">MKW98_011013</name>
</gene>
<evidence type="ECO:0000256" key="2">
    <source>
        <dbReference type="ARBA" id="ARBA00005581"/>
    </source>
</evidence>
<evidence type="ECO:0000256" key="7">
    <source>
        <dbReference type="SAM" id="Phobius"/>
    </source>
</evidence>
<keyword evidence="7" id="KW-0812">Transmembrane</keyword>
<accession>A0AAD4TI11</accession>
<feature type="transmembrane region" description="Helical" evidence="7">
    <location>
        <begin position="20"/>
        <end position="40"/>
    </location>
</feature>
<dbReference type="Pfam" id="PF05938">
    <property type="entry name" value="Self-incomp_S1"/>
    <property type="match status" value="1"/>
</dbReference>
<evidence type="ECO:0000313" key="9">
    <source>
        <dbReference type="Proteomes" id="UP001202328"/>
    </source>
</evidence>
<keyword evidence="4 6" id="KW-0964">Secreted</keyword>
<dbReference type="EMBL" id="JAJJMB010001160">
    <property type="protein sequence ID" value="KAI3958325.1"/>
    <property type="molecule type" value="Genomic_DNA"/>
</dbReference>
<dbReference type="AlphaFoldDB" id="A0AAD4TI11"/>
<reference evidence="8" key="1">
    <citation type="submission" date="2022-04" db="EMBL/GenBank/DDBJ databases">
        <title>A functionally conserved STORR gene fusion in Papaver species that diverged 16.8 million years ago.</title>
        <authorList>
            <person name="Catania T."/>
        </authorList>
    </citation>
    <scope>NUCLEOTIDE SEQUENCE</scope>
    <source>
        <strain evidence="8">S-188037</strain>
    </source>
</reference>
<dbReference type="GO" id="GO:0060320">
    <property type="term" value="P:rejection of self pollen"/>
    <property type="evidence" value="ECO:0007669"/>
    <property type="project" value="UniProtKB-KW"/>
</dbReference>
<sequence>MACFVINGNTSSSLLVSAKLFLLVFTIFLVFSSVTDGFGVHRDQTTVIVRNKLSPNTMLTYHCKSANDDLGERSLAFDVAWSWDFYVNFWDTTLFWWDENGMPRQEGYQIYKAKRDLRRCPDICDYDIRSHGIYSYRGAMESYLVYKWP</sequence>
<keyword evidence="9" id="KW-1185">Reference proteome</keyword>